<evidence type="ECO:0000313" key="1">
    <source>
        <dbReference type="EMBL" id="KAK9241330.1"/>
    </source>
</evidence>
<protein>
    <submittedName>
        <fullName evidence="1">Uncharacterized protein</fullName>
    </submittedName>
</protein>
<sequence length="271" mass="29966">MSSSGLKTAGLSTSNRRIVVLVGAPLASALPTLPALRDHAAVLSNAKSEETGLVEQTGHSTGEVDESCLTTCELANSTSRLVSVRPLPTRQISYISSIPTSEHLRAFGPQYFSFLAVIMSMSQPIRTKSGQFTWITIVDSSVSYQSLILDTQTAVQPLPISVWDIDKICYRKGSRGQQWMPNVGDVIYVSDVLTQEYRGTVSGTTRRHITKMRLLSTPKDMREMNTMGANRDDLDMSPFSRTMREFVLDLKNWVDVIESNKSMISTPEVVK</sequence>
<organism evidence="1 2">
    <name type="scientific">Lipomyces kononenkoae</name>
    <name type="common">Yeast</name>
    <dbReference type="NCBI Taxonomy" id="34357"/>
    <lineage>
        <taxon>Eukaryota</taxon>
        <taxon>Fungi</taxon>
        <taxon>Dikarya</taxon>
        <taxon>Ascomycota</taxon>
        <taxon>Saccharomycotina</taxon>
        <taxon>Lipomycetes</taxon>
        <taxon>Lipomycetales</taxon>
        <taxon>Lipomycetaceae</taxon>
        <taxon>Lipomyces</taxon>
    </lineage>
</organism>
<dbReference type="EMBL" id="MU971335">
    <property type="protein sequence ID" value="KAK9241330.1"/>
    <property type="molecule type" value="Genomic_DNA"/>
</dbReference>
<gene>
    <name evidence="1" type="ORF">V1525DRAFT_392824</name>
</gene>
<name>A0ACC3TCF1_LIPKO</name>
<evidence type="ECO:0000313" key="2">
    <source>
        <dbReference type="Proteomes" id="UP001433508"/>
    </source>
</evidence>
<reference evidence="2" key="1">
    <citation type="journal article" date="2024" name="Front. Bioeng. Biotechnol.">
        <title>Genome-scale model development and genomic sequencing of the oleaginous clade Lipomyces.</title>
        <authorList>
            <person name="Czajka J.J."/>
            <person name="Han Y."/>
            <person name="Kim J."/>
            <person name="Mondo S.J."/>
            <person name="Hofstad B.A."/>
            <person name="Robles A."/>
            <person name="Haridas S."/>
            <person name="Riley R."/>
            <person name="LaButti K."/>
            <person name="Pangilinan J."/>
            <person name="Andreopoulos W."/>
            <person name="Lipzen A."/>
            <person name="Yan J."/>
            <person name="Wang M."/>
            <person name="Ng V."/>
            <person name="Grigoriev I.V."/>
            <person name="Spatafora J.W."/>
            <person name="Magnuson J.K."/>
            <person name="Baker S.E."/>
            <person name="Pomraning K.R."/>
        </authorList>
    </citation>
    <scope>NUCLEOTIDE SEQUENCE [LARGE SCALE GENOMIC DNA]</scope>
    <source>
        <strain evidence="2">CBS 7786</strain>
    </source>
</reference>
<dbReference type="Proteomes" id="UP001433508">
    <property type="component" value="Unassembled WGS sequence"/>
</dbReference>
<proteinExistence type="predicted"/>
<comment type="caution">
    <text evidence="1">The sequence shown here is derived from an EMBL/GenBank/DDBJ whole genome shotgun (WGS) entry which is preliminary data.</text>
</comment>
<accession>A0ACC3TCF1</accession>
<keyword evidence="2" id="KW-1185">Reference proteome</keyword>